<dbReference type="GO" id="GO:0009279">
    <property type="term" value="C:cell outer membrane"/>
    <property type="evidence" value="ECO:0007669"/>
    <property type="project" value="UniProtKB-SubCell"/>
</dbReference>
<evidence type="ECO:0000256" key="10">
    <source>
        <dbReference type="PROSITE-ProRule" id="PRU01360"/>
    </source>
</evidence>
<name>A0A437M181_9PROT</name>
<dbReference type="SUPFAM" id="SSF56935">
    <property type="entry name" value="Porins"/>
    <property type="match status" value="1"/>
</dbReference>
<dbReference type="InterPro" id="IPR036942">
    <property type="entry name" value="Beta-barrel_TonB_sf"/>
</dbReference>
<evidence type="ECO:0000256" key="5">
    <source>
        <dbReference type="ARBA" id="ARBA00022692"/>
    </source>
</evidence>
<dbReference type="Proteomes" id="UP000282957">
    <property type="component" value="Unassembled WGS sequence"/>
</dbReference>
<feature type="domain" description="TonB-dependent receptor plug" evidence="14">
    <location>
        <begin position="80"/>
        <end position="177"/>
    </location>
</feature>
<evidence type="ECO:0000256" key="1">
    <source>
        <dbReference type="ARBA" id="ARBA00004571"/>
    </source>
</evidence>
<dbReference type="OrthoDB" id="9760333at2"/>
<sequence length="732" mass="79970">MQPRPESQSFEPTIGLMGGLTGLAMLAGGVSPALAQTAATPAEPAAPGNLTVPELNVQGEGRASYRRDSDAVVRLPTTIAETPQSISVVPRELMQEQAVSSVREALRNVTGISLAAGEGGFSGDNLTLRGFSSRGDFFIDGIRDAGQYTRDPFFMDSIQVLKGPSSISFGRGSTGGVINQTTRLAREGNFGDMTLSAYSSGGVRATGDINLQAGNIAVRSQFMGSRIDVAGRDHVYQSRYGVAPSITWGLGGPTQVTLSYLHMEEENVPDLGVPYRNGRPLNVPRNTFYGVSSQDRERTVTDVVTLRAQHQLNDAITLRNTTRYGSYWRELNATAPRIATTTSTGAAYNALTTPLSQLLIRREPQVRTGYDSILVNQTEALLNLRTGPFTHRALVGFEIGRESSEVVRYSFGTNTNGRPNASALNPDYYAETPFIRGTASDIRTVANTLALYFVDQIRLNEMFELQLGGRWDRFEADYVNRAATTNNRFSRTDEAFSWRTALVFQPTSRIRTYFAAGTSFNPSAESLTLAANNANTPPERNITFELGGSYEVLDGLRLTGSVFRIEKTNARTSDPSGNVQVLDGVTRVDGVEIGIQGRPLPNWNVYASYSYLNSEIIRSNNAAERGREFANVAPNTASLWTTYDLPYGFQLGGGINYMDRRFGNTTNTVRVPSYVRYDLAAAWAPTEGPFRNLRFQVNALNVTNARTYETVYTAHTVPGPGRTVVMSVSTRF</sequence>
<evidence type="ECO:0000256" key="11">
    <source>
        <dbReference type="RuleBase" id="RU003357"/>
    </source>
</evidence>
<comment type="subcellular location">
    <subcellularLocation>
        <location evidence="1 10">Cell outer membrane</location>
        <topology evidence="1 10">Multi-pass membrane protein</topology>
    </subcellularLocation>
</comment>
<reference evidence="15 16" key="1">
    <citation type="submission" date="2019-01" db="EMBL/GenBank/DDBJ databases">
        <authorList>
            <person name="Chen W.-M."/>
        </authorList>
    </citation>
    <scope>NUCLEOTIDE SEQUENCE [LARGE SCALE GENOMIC DNA]</scope>
    <source>
        <strain evidence="15 16">CCP-6</strain>
    </source>
</reference>
<evidence type="ECO:0000313" key="15">
    <source>
        <dbReference type="EMBL" id="RVT91469.1"/>
    </source>
</evidence>
<dbReference type="InterPro" id="IPR010105">
    <property type="entry name" value="TonB_sidphr_rcpt"/>
</dbReference>
<evidence type="ECO:0000256" key="6">
    <source>
        <dbReference type="ARBA" id="ARBA00023077"/>
    </source>
</evidence>
<dbReference type="InterPro" id="IPR039426">
    <property type="entry name" value="TonB-dep_rcpt-like"/>
</dbReference>
<evidence type="ECO:0000256" key="12">
    <source>
        <dbReference type="SAM" id="MobiDB-lite"/>
    </source>
</evidence>
<feature type="compositionally biased region" description="Low complexity" evidence="12">
    <location>
        <begin position="38"/>
        <end position="47"/>
    </location>
</feature>
<dbReference type="InterPro" id="IPR000531">
    <property type="entry name" value="Beta-barrel_TonB"/>
</dbReference>
<organism evidence="15 16">
    <name type="scientific">Rhodovarius crocodyli</name>
    <dbReference type="NCBI Taxonomy" id="1979269"/>
    <lineage>
        <taxon>Bacteria</taxon>
        <taxon>Pseudomonadati</taxon>
        <taxon>Pseudomonadota</taxon>
        <taxon>Alphaproteobacteria</taxon>
        <taxon>Acetobacterales</taxon>
        <taxon>Roseomonadaceae</taxon>
        <taxon>Rhodovarius</taxon>
    </lineage>
</organism>
<keyword evidence="16" id="KW-1185">Reference proteome</keyword>
<dbReference type="AlphaFoldDB" id="A0A437M181"/>
<dbReference type="GO" id="GO:0038023">
    <property type="term" value="F:signaling receptor activity"/>
    <property type="evidence" value="ECO:0007669"/>
    <property type="project" value="InterPro"/>
</dbReference>
<dbReference type="GO" id="GO:0015344">
    <property type="term" value="F:siderophore uptake transmembrane transporter activity"/>
    <property type="evidence" value="ECO:0007669"/>
    <property type="project" value="TreeGrafter"/>
</dbReference>
<accession>A0A437M181</accession>
<evidence type="ECO:0000313" key="16">
    <source>
        <dbReference type="Proteomes" id="UP000282957"/>
    </source>
</evidence>
<dbReference type="InterPro" id="IPR037066">
    <property type="entry name" value="Plug_dom_sf"/>
</dbReference>
<keyword evidence="7 10" id="KW-0472">Membrane</keyword>
<dbReference type="PANTHER" id="PTHR32552:SF83">
    <property type="entry name" value="BLR3904 PROTEIN"/>
    <property type="match status" value="1"/>
</dbReference>
<feature type="region of interest" description="Disordered" evidence="12">
    <location>
        <begin position="38"/>
        <end position="68"/>
    </location>
</feature>
<dbReference type="PROSITE" id="PS52016">
    <property type="entry name" value="TONB_DEPENDENT_REC_3"/>
    <property type="match status" value="1"/>
</dbReference>
<keyword evidence="3 10" id="KW-0813">Transport</keyword>
<comment type="similarity">
    <text evidence="2 10 11">Belongs to the TonB-dependent receptor family.</text>
</comment>
<keyword evidence="8 15" id="KW-0675">Receptor</keyword>
<evidence type="ECO:0000256" key="4">
    <source>
        <dbReference type="ARBA" id="ARBA00022452"/>
    </source>
</evidence>
<dbReference type="Pfam" id="PF07715">
    <property type="entry name" value="Plug"/>
    <property type="match status" value="1"/>
</dbReference>
<dbReference type="GO" id="GO:0015891">
    <property type="term" value="P:siderophore transport"/>
    <property type="evidence" value="ECO:0007669"/>
    <property type="project" value="InterPro"/>
</dbReference>
<evidence type="ECO:0000256" key="9">
    <source>
        <dbReference type="ARBA" id="ARBA00023237"/>
    </source>
</evidence>
<keyword evidence="6 11" id="KW-0798">TonB box</keyword>
<gene>
    <name evidence="15" type="ORF">EOD42_22715</name>
</gene>
<dbReference type="InterPro" id="IPR012910">
    <property type="entry name" value="Plug_dom"/>
</dbReference>
<evidence type="ECO:0000256" key="8">
    <source>
        <dbReference type="ARBA" id="ARBA00023170"/>
    </source>
</evidence>
<evidence type="ECO:0000256" key="3">
    <source>
        <dbReference type="ARBA" id="ARBA00022448"/>
    </source>
</evidence>
<evidence type="ECO:0000256" key="2">
    <source>
        <dbReference type="ARBA" id="ARBA00009810"/>
    </source>
</evidence>
<dbReference type="Gene3D" id="2.40.170.20">
    <property type="entry name" value="TonB-dependent receptor, beta-barrel domain"/>
    <property type="match status" value="1"/>
</dbReference>
<evidence type="ECO:0000256" key="7">
    <source>
        <dbReference type="ARBA" id="ARBA00023136"/>
    </source>
</evidence>
<dbReference type="EMBL" id="SACL01000011">
    <property type="protein sequence ID" value="RVT91469.1"/>
    <property type="molecule type" value="Genomic_DNA"/>
</dbReference>
<dbReference type="NCBIfam" id="TIGR01783">
    <property type="entry name" value="TonB-siderophor"/>
    <property type="match status" value="1"/>
</dbReference>
<dbReference type="CDD" id="cd01347">
    <property type="entry name" value="ligand_gated_channel"/>
    <property type="match status" value="1"/>
</dbReference>
<keyword evidence="4 10" id="KW-1134">Transmembrane beta strand</keyword>
<dbReference type="Gene3D" id="2.170.130.10">
    <property type="entry name" value="TonB-dependent receptor, plug domain"/>
    <property type="match status" value="1"/>
</dbReference>
<dbReference type="PANTHER" id="PTHR32552">
    <property type="entry name" value="FERRICHROME IRON RECEPTOR-RELATED"/>
    <property type="match status" value="1"/>
</dbReference>
<proteinExistence type="inferred from homology"/>
<comment type="caution">
    <text evidence="15">The sequence shown here is derived from an EMBL/GenBank/DDBJ whole genome shotgun (WGS) entry which is preliminary data.</text>
</comment>
<evidence type="ECO:0000259" key="14">
    <source>
        <dbReference type="Pfam" id="PF07715"/>
    </source>
</evidence>
<protein>
    <submittedName>
        <fullName evidence="15">TonB-dependent siderophore receptor</fullName>
    </submittedName>
</protein>
<evidence type="ECO:0000259" key="13">
    <source>
        <dbReference type="Pfam" id="PF00593"/>
    </source>
</evidence>
<dbReference type="Pfam" id="PF00593">
    <property type="entry name" value="TonB_dep_Rec_b-barrel"/>
    <property type="match status" value="1"/>
</dbReference>
<keyword evidence="5 10" id="KW-0812">Transmembrane</keyword>
<keyword evidence="9 10" id="KW-0998">Cell outer membrane</keyword>
<feature type="domain" description="TonB-dependent receptor-like beta-barrel" evidence="13">
    <location>
        <begin position="250"/>
        <end position="702"/>
    </location>
</feature>